<proteinExistence type="predicted"/>
<feature type="signal peptide" evidence="1">
    <location>
        <begin position="1"/>
        <end position="29"/>
    </location>
</feature>
<evidence type="ECO:0000313" key="3">
    <source>
        <dbReference type="Proteomes" id="UP001582793"/>
    </source>
</evidence>
<accession>A0ABV5CSD4</accession>
<feature type="chain" id="PRO_5045296671" evidence="1">
    <location>
        <begin position="30"/>
        <end position="364"/>
    </location>
</feature>
<gene>
    <name evidence="2" type="ORF">AAFH96_17700</name>
</gene>
<evidence type="ECO:0000313" key="2">
    <source>
        <dbReference type="EMBL" id="MFB6394927.1"/>
    </source>
</evidence>
<sequence>MRLRPLALAVALVAALAAVVPGTAEPARAATADRWGFALVDNPNVPAWTTLDTNRQWGSWKAGFPGWAQGGKLGAGRFQVRFPQVGSNSDGVVHVTPINSNGNYCTVLRWFQVGLDEIVEVQCFAPGGGHADTPFAVLWTASSGIAPPNTGTYAYLRSTAAATVVQGYNSTGLPVDIGPMGNGGYRVKLAGVGSALGLAGNVQVTAVDEGGAPRRCKISDWYAFNVLDIAADVACHDSAGKPVDTAFSLSYHRQRAVFGSFTPPRFFGYYFPFVSQANYNNPGGGMGVNTINTIATGYYRVRYPLLALNQTHAQVVAMGVGSEYCHLGEPWSHFGPTAEVGVACYDNAGLPTDQRFLSTFTSKD</sequence>
<dbReference type="RefSeq" id="WP_375734922.1">
    <property type="nucleotide sequence ID" value="NZ_JBCGDC010000047.1"/>
</dbReference>
<name>A0ABV5CSD4_9ACTN</name>
<dbReference type="EMBL" id="JBCGDC010000047">
    <property type="protein sequence ID" value="MFB6394927.1"/>
    <property type="molecule type" value="Genomic_DNA"/>
</dbReference>
<protein>
    <submittedName>
        <fullName evidence="2">Uncharacterized protein</fullName>
    </submittedName>
</protein>
<keyword evidence="1" id="KW-0732">Signal</keyword>
<dbReference type="Proteomes" id="UP001582793">
    <property type="component" value="Unassembled WGS sequence"/>
</dbReference>
<organism evidence="2 3">
    <name type="scientific">Polymorphospora lycopeni</name>
    <dbReference type="NCBI Taxonomy" id="3140240"/>
    <lineage>
        <taxon>Bacteria</taxon>
        <taxon>Bacillati</taxon>
        <taxon>Actinomycetota</taxon>
        <taxon>Actinomycetes</taxon>
        <taxon>Micromonosporales</taxon>
        <taxon>Micromonosporaceae</taxon>
        <taxon>Polymorphospora</taxon>
    </lineage>
</organism>
<evidence type="ECO:0000256" key="1">
    <source>
        <dbReference type="SAM" id="SignalP"/>
    </source>
</evidence>
<comment type="caution">
    <text evidence="2">The sequence shown here is derived from an EMBL/GenBank/DDBJ whole genome shotgun (WGS) entry which is preliminary data.</text>
</comment>
<reference evidence="2 3" key="1">
    <citation type="submission" date="2024-04" db="EMBL/GenBank/DDBJ databases">
        <title>Polymorphospora sp. isolated from Baiyangdian Lake in Xiong'an New Area.</title>
        <authorList>
            <person name="Zhang X."/>
            <person name="Liu J."/>
        </authorList>
    </citation>
    <scope>NUCLEOTIDE SEQUENCE [LARGE SCALE GENOMIC DNA]</scope>
    <source>
        <strain evidence="2 3">2-325</strain>
    </source>
</reference>
<keyword evidence="3" id="KW-1185">Reference proteome</keyword>